<reference evidence="2" key="1">
    <citation type="journal article" date="2010" name="Nature">
        <title>The Amphimedon queenslandica genome and the evolution of animal complexity.</title>
        <authorList>
            <person name="Srivastava M."/>
            <person name="Simakov O."/>
            <person name="Chapman J."/>
            <person name="Fahey B."/>
            <person name="Gauthier M.E."/>
            <person name="Mitros T."/>
            <person name="Richards G.S."/>
            <person name="Conaco C."/>
            <person name="Dacre M."/>
            <person name="Hellsten U."/>
            <person name="Larroux C."/>
            <person name="Putnam N.H."/>
            <person name="Stanke M."/>
            <person name="Adamska M."/>
            <person name="Darling A."/>
            <person name="Degnan S.M."/>
            <person name="Oakley T.H."/>
            <person name="Plachetzki D.C."/>
            <person name="Zhai Y."/>
            <person name="Adamski M."/>
            <person name="Calcino A."/>
            <person name="Cummins S.F."/>
            <person name="Goodstein D.M."/>
            <person name="Harris C."/>
            <person name="Jackson D.J."/>
            <person name="Leys S.P."/>
            <person name="Shu S."/>
            <person name="Woodcroft B.J."/>
            <person name="Vervoort M."/>
            <person name="Kosik K.S."/>
            <person name="Manning G."/>
            <person name="Degnan B.M."/>
            <person name="Rokhsar D.S."/>
        </authorList>
    </citation>
    <scope>NUCLEOTIDE SEQUENCE [LARGE SCALE GENOMIC DNA]</scope>
</reference>
<name>A0AAN0K3N4_AMPQE</name>
<dbReference type="Proteomes" id="UP000007879">
    <property type="component" value="Unassembled WGS sequence"/>
</dbReference>
<accession>A0AAN0K3N4</accession>
<dbReference type="EnsemblMetazoa" id="XM_020008579.1">
    <property type="protein sequence ID" value="XP_019864138.1"/>
    <property type="gene ID" value="LOC109593544"/>
</dbReference>
<dbReference type="KEGG" id="aqu:109593544"/>
<organism evidence="1 2">
    <name type="scientific">Amphimedon queenslandica</name>
    <name type="common">Sponge</name>
    <dbReference type="NCBI Taxonomy" id="400682"/>
    <lineage>
        <taxon>Eukaryota</taxon>
        <taxon>Metazoa</taxon>
        <taxon>Porifera</taxon>
        <taxon>Demospongiae</taxon>
        <taxon>Heteroscleromorpha</taxon>
        <taxon>Haplosclerida</taxon>
        <taxon>Niphatidae</taxon>
        <taxon>Amphimedon</taxon>
    </lineage>
</organism>
<dbReference type="AlphaFoldDB" id="A0AAN0K3N4"/>
<dbReference type="Gene3D" id="2.30.30.40">
    <property type="entry name" value="SH3 Domains"/>
    <property type="match status" value="1"/>
</dbReference>
<dbReference type="SUPFAM" id="SSF50044">
    <property type="entry name" value="SH3-domain"/>
    <property type="match status" value="1"/>
</dbReference>
<dbReference type="InterPro" id="IPR036028">
    <property type="entry name" value="SH3-like_dom_sf"/>
</dbReference>
<dbReference type="GeneID" id="109593544"/>
<proteinExistence type="predicted"/>
<protein>
    <submittedName>
        <fullName evidence="1">Uncharacterized protein</fullName>
    </submittedName>
</protein>
<keyword evidence="2" id="KW-1185">Reference proteome</keyword>
<sequence length="181" mass="20649">MGPGGAASAPIIPVKAKKSMTEEEREMIRIYERERHKRYATGTLVVATANFCAEKVQDMSFRVHEEMTLMKPMADLCWYYAQKVENPSVKGVIPITHVRLVYMSDDEDEDQIYNKPKAAGHDKLYDDRNDFISNSGWFQFPGLPLGKEAQLNVLAKKAGLSYDSFISTKRAVYVLSYRQEK</sequence>
<reference evidence="1" key="2">
    <citation type="submission" date="2024-06" db="UniProtKB">
        <authorList>
            <consortium name="EnsemblMetazoa"/>
        </authorList>
    </citation>
    <scope>IDENTIFICATION</scope>
</reference>
<dbReference type="RefSeq" id="XP_019864138.1">
    <property type="nucleotide sequence ID" value="XM_020008579.1"/>
</dbReference>
<evidence type="ECO:0000313" key="2">
    <source>
        <dbReference type="Proteomes" id="UP000007879"/>
    </source>
</evidence>
<evidence type="ECO:0000313" key="1">
    <source>
        <dbReference type="EnsemblMetazoa" id="XP_019864138.1"/>
    </source>
</evidence>